<gene>
    <name evidence="2" type="ORF">Dsin_010003</name>
</gene>
<evidence type="ECO:0000313" key="3">
    <source>
        <dbReference type="Proteomes" id="UP001281410"/>
    </source>
</evidence>
<dbReference type="PANTHER" id="PTHR47074">
    <property type="entry name" value="BNAC02G40300D PROTEIN"/>
    <property type="match status" value="1"/>
</dbReference>
<name>A0AAE0ARZ8_9ROSI</name>
<evidence type="ECO:0000313" key="2">
    <source>
        <dbReference type="EMBL" id="KAK3222978.1"/>
    </source>
</evidence>
<dbReference type="GO" id="GO:0003676">
    <property type="term" value="F:nucleic acid binding"/>
    <property type="evidence" value="ECO:0007669"/>
    <property type="project" value="InterPro"/>
</dbReference>
<dbReference type="InterPro" id="IPR002156">
    <property type="entry name" value="RNaseH_domain"/>
</dbReference>
<protein>
    <recommendedName>
        <fullName evidence="1">RNase H type-1 domain-containing protein</fullName>
    </recommendedName>
</protein>
<dbReference type="Pfam" id="PF13456">
    <property type="entry name" value="RVT_3"/>
    <property type="match status" value="1"/>
</dbReference>
<dbReference type="Proteomes" id="UP001281410">
    <property type="component" value="Unassembled WGS sequence"/>
</dbReference>
<comment type="caution">
    <text evidence="2">The sequence shown here is derived from an EMBL/GenBank/DDBJ whole genome shotgun (WGS) entry which is preliminary data.</text>
</comment>
<sequence length="190" mass="21288">MFKQARKQWILSNAPLRGMYRNLFDLLLDCSNSLGKEELELFCVILWRVWTVHNAMIHGVLMADVCEVNCDAAIDIQGGRIGFGSVIRDSTGFVMDASSQVMVGSFNAQVAETIAILRGIQFSKDCRLFPCIFESDAELVVRWINDGSHMDSLSGAILSDIKFMAAEMSGVCFGFVPRNALMLIEDRFWM</sequence>
<dbReference type="Gene3D" id="3.30.420.10">
    <property type="entry name" value="Ribonuclease H-like superfamily/Ribonuclease H"/>
    <property type="match status" value="1"/>
</dbReference>
<organism evidence="2 3">
    <name type="scientific">Dipteronia sinensis</name>
    <dbReference type="NCBI Taxonomy" id="43782"/>
    <lineage>
        <taxon>Eukaryota</taxon>
        <taxon>Viridiplantae</taxon>
        <taxon>Streptophyta</taxon>
        <taxon>Embryophyta</taxon>
        <taxon>Tracheophyta</taxon>
        <taxon>Spermatophyta</taxon>
        <taxon>Magnoliopsida</taxon>
        <taxon>eudicotyledons</taxon>
        <taxon>Gunneridae</taxon>
        <taxon>Pentapetalae</taxon>
        <taxon>rosids</taxon>
        <taxon>malvids</taxon>
        <taxon>Sapindales</taxon>
        <taxon>Sapindaceae</taxon>
        <taxon>Hippocastanoideae</taxon>
        <taxon>Acereae</taxon>
        <taxon>Dipteronia</taxon>
    </lineage>
</organism>
<keyword evidence="3" id="KW-1185">Reference proteome</keyword>
<proteinExistence type="predicted"/>
<dbReference type="InterPro" id="IPR052929">
    <property type="entry name" value="RNase_H-like_EbsB-rel"/>
</dbReference>
<reference evidence="2" key="1">
    <citation type="journal article" date="2023" name="Plant J.">
        <title>Genome sequences and population genomics provide insights into the demographic history, inbreeding, and mutation load of two 'living fossil' tree species of Dipteronia.</title>
        <authorList>
            <person name="Feng Y."/>
            <person name="Comes H.P."/>
            <person name="Chen J."/>
            <person name="Zhu S."/>
            <person name="Lu R."/>
            <person name="Zhang X."/>
            <person name="Li P."/>
            <person name="Qiu J."/>
            <person name="Olsen K.M."/>
            <person name="Qiu Y."/>
        </authorList>
    </citation>
    <scope>NUCLEOTIDE SEQUENCE</scope>
    <source>
        <strain evidence="2">NBL</strain>
    </source>
</reference>
<dbReference type="InterPro" id="IPR036397">
    <property type="entry name" value="RNaseH_sf"/>
</dbReference>
<dbReference type="InterPro" id="IPR044730">
    <property type="entry name" value="RNase_H-like_dom_plant"/>
</dbReference>
<feature type="domain" description="RNase H type-1" evidence="1">
    <location>
        <begin position="69"/>
        <end position="180"/>
    </location>
</feature>
<dbReference type="InterPro" id="IPR012337">
    <property type="entry name" value="RNaseH-like_sf"/>
</dbReference>
<accession>A0AAE0ARZ8</accession>
<dbReference type="GO" id="GO:0004523">
    <property type="term" value="F:RNA-DNA hybrid ribonuclease activity"/>
    <property type="evidence" value="ECO:0007669"/>
    <property type="project" value="InterPro"/>
</dbReference>
<dbReference type="PANTHER" id="PTHR47074:SF11">
    <property type="entry name" value="REVERSE TRANSCRIPTASE-LIKE PROTEIN"/>
    <property type="match status" value="1"/>
</dbReference>
<dbReference type="EMBL" id="JANJYJ010000003">
    <property type="protein sequence ID" value="KAK3222978.1"/>
    <property type="molecule type" value="Genomic_DNA"/>
</dbReference>
<dbReference type="AlphaFoldDB" id="A0AAE0ARZ8"/>
<dbReference type="SUPFAM" id="SSF53098">
    <property type="entry name" value="Ribonuclease H-like"/>
    <property type="match status" value="1"/>
</dbReference>
<evidence type="ECO:0000259" key="1">
    <source>
        <dbReference type="Pfam" id="PF13456"/>
    </source>
</evidence>
<dbReference type="CDD" id="cd06222">
    <property type="entry name" value="RNase_H_like"/>
    <property type="match status" value="1"/>
</dbReference>